<gene>
    <name evidence="1" type="ORF">OKA104_LOCUS43963</name>
</gene>
<dbReference type="EMBL" id="CAJOAY010012878">
    <property type="protein sequence ID" value="CAF4257909.1"/>
    <property type="molecule type" value="Genomic_DNA"/>
</dbReference>
<reference evidence="1" key="1">
    <citation type="submission" date="2021-02" db="EMBL/GenBank/DDBJ databases">
        <authorList>
            <person name="Nowell W R."/>
        </authorList>
    </citation>
    <scope>NUCLEOTIDE SEQUENCE</scope>
</reference>
<organism evidence="1 2">
    <name type="scientific">Adineta steineri</name>
    <dbReference type="NCBI Taxonomy" id="433720"/>
    <lineage>
        <taxon>Eukaryota</taxon>
        <taxon>Metazoa</taxon>
        <taxon>Spiralia</taxon>
        <taxon>Gnathifera</taxon>
        <taxon>Rotifera</taxon>
        <taxon>Eurotatoria</taxon>
        <taxon>Bdelloidea</taxon>
        <taxon>Adinetida</taxon>
        <taxon>Adinetidae</taxon>
        <taxon>Adineta</taxon>
    </lineage>
</organism>
<feature type="non-terminal residue" evidence="1">
    <location>
        <position position="1"/>
    </location>
</feature>
<protein>
    <submittedName>
        <fullName evidence="1">Uncharacterized protein</fullName>
    </submittedName>
</protein>
<accession>A0A820F417</accession>
<proteinExistence type="predicted"/>
<sequence>PNMTTLSTTSTTAISQNRTMAIPLTTNSLTTSASE</sequence>
<comment type="caution">
    <text evidence="1">The sequence shown here is derived from an EMBL/GenBank/DDBJ whole genome shotgun (WGS) entry which is preliminary data.</text>
</comment>
<evidence type="ECO:0000313" key="1">
    <source>
        <dbReference type="EMBL" id="CAF4257909.1"/>
    </source>
</evidence>
<evidence type="ECO:0000313" key="2">
    <source>
        <dbReference type="Proteomes" id="UP000663881"/>
    </source>
</evidence>
<dbReference type="AlphaFoldDB" id="A0A820F417"/>
<dbReference type="Proteomes" id="UP000663881">
    <property type="component" value="Unassembled WGS sequence"/>
</dbReference>
<name>A0A820F417_9BILA</name>